<comment type="subunit">
    <text evidence="2">Heterodimer of HisH and HisF.</text>
</comment>
<evidence type="ECO:0000259" key="10">
    <source>
        <dbReference type="Pfam" id="PF00117"/>
    </source>
</evidence>
<evidence type="ECO:0000256" key="7">
    <source>
        <dbReference type="ARBA" id="ARBA00023239"/>
    </source>
</evidence>
<keyword evidence="3" id="KW-0028">Amino-acid biosynthesis</keyword>
<evidence type="ECO:0000256" key="5">
    <source>
        <dbReference type="ARBA" id="ARBA00022962"/>
    </source>
</evidence>
<comment type="pathway">
    <text evidence="1">Amino-acid biosynthesis; L-histidine biosynthesis; L-histidine from 5-phospho-alpha-D-ribose 1-diphosphate: step 5/9.</text>
</comment>
<dbReference type="Gene3D" id="3.40.50.880">
    <property type="match status" value="1"/>
</dbReference>
<reference evidence="11" key="1">
    <citation type="submission" date="2020-05" db="EMBL/GenBank/DDBJ databases">
        <authorList>
            <person name="Chiriac C."/>
            <person name="Salcher M."/>
            <person name="Ghai R."/>
            <person name="Kavagutti S V."/>
        </authorList>
    </citation>
    <scope>NUCLEOTIDE SEQUENCE</scope>
</reference>
<dbReference type="InterPro" id="IPR029062">
    <property type="entry name" value="Class_I_gatase-like"/>
</dbReference>
<evidence type="ECO:0000313" key="11">
    <source>
        <dbReference type="EMBL" id="CAB4600213.1"/>
    </source>
</evidence>
<keyword evidence="5" id="KW-0315">Glutamine amidotransferase</keyword>
<dbReference type="AlphaFoldDB" id="A0A6J6GKJ2"/>
<dbReference type="PROSITE" id="PS51274">
    <property type="entry name" value="GATASE_COBBQ"/>
    <property type="match status" value="1"/>
</dbReference>
<evidence type="ECO:0000256" key="3">
    <source>
        <dbReference type="ARBA" id="ARBA00022605"/>
    </source>
</evidence>
<evidence type="ECO:0000256" key="6">
    <source>
        <dbReference type="ARBA" id="ARBA00023102"/>
    </source>
</evidence>
<dbReference type="GO" id="GO:0016829">
    <property type="term" value="F:lyase activity"/>
    <property type="evidence" value="ECO:0007669"/>
    <property type="project" value="UniProtKB-KW"/>
</dbReference>
<sequence>MTDPDSRPLIAVLDYGIGNLRSAQKALQHVGADARLTADAGLIRDADAVVLPGVGAFGACMKALRSSGLDELAIESATGNRPFLGICVGMQLLYEGSDESPGVAGLGVLPGVLRLLPDTVKRPQMQWNRLSVDRPSALFSTVDDPVWVYFVHSYAADADAPFVVATCEYGGPVAAAVERGSLWATQFHPEKSGGTGLEMLGAFVDVARTGAAV</sequence>
<dbReference type="GO" id="GO:0000105">
    <property type="term" value="P:L-histidine biosynthetic process"/>
    <property type="evidence" value="ECO:0007669"/>
    <property type="project" value="UniProtKB-UniPathway"/>
</dbReference>
<dbReference type="Pfam" id="PF00117">
    <property type="entry name" value="GATase"/>
    <property type="match status" value="1"/>
</dbReference>
<dbReference type="InterPro" id="IPR017926">
    <property type="entry name" value="GATASE"/>
</dbReference>
<dbReference type="GO" id="GO:0000107">
    <property type="term" value="F:imidazoleglycerol-phosphate synthase activity"/>
    <property type="evidence" value="ECO:0007669"/>
    <property type="project" value="TreeGrafter"/>
</dbReference>
<evidence type="ECO:0000256" key="9">
    <source>
        <dbReference type="ARBA" id="ARBA00049534"/>
    </source>
</evidence>
<dbReference type="PANTHER" id="PTHR42701:SF1">
    <property type="entry name" value="IMIDAZOLE GLYCEROL PHOSPHATE SYNTHASE SUBUNIT HISH"/>
    <property type="match status" value="1"/>
</dbReference>
<dbReference type="InterPro" id="IPR010139">
    <property type="entry name" value="Imidazole-glycPsynth_HisH"/>
</dbReference>
<proteinExistence type="inferred from homology"/>
<dbReference type="PIRSF" id="PIRSF000495">
    <property type="entry name" value="Amidotransf_hisH"/>
    <property type="match status" value="1"/>
</dbReference>
<dbReference type="SUPFAM" id="SSF52317">
    <property type="entry name" value="Class I glutamine amidotransferase-like"/>
    <property type="match status" value="1"/>
</dbReference>
<dbReference type="NCBIfam" id="TIGR01855">
    <property type="entry name" value="IMP_synth_hisH"/>
    <property type="match status" value="1"/>
</dbReference>
<accession>A0A6J6GKJ2</accession>
<feature type="domain" description="Glutamine amidotransferase" evidence="10">
    <location>
        <begin position="12"/>
        <end position="200"/>
    </location>
</feature>
<dbReference type="PROSITE" id="PS51273">
    <property type="entry name" value="GATASE_TYPE_1"/>
    <property type="match status" value="1"/>
</dbReference>
<dbReference type="EMBL" id="CAEZUP010000008">
    <property type="protein sequence ID" value="CAB4600213.1"/>
    <property type="molecule type" value="Genomic_DNA"/>
</dbReference>
<evidence type="ECO:0000256" key="8">
    <source>
        <dbReference type="ARBA" id="ARBA00047838"/>
    </source>
</evidence>
<comment type="catalytic activity">
    <reaction evidence="9">
        <text>L-glutamine + H2O = L-glutamate + NH4(+)</text>
        <dbReference type="Rhea" id="RHEA:15889"/>
        <dbReference type="ChEBI" id="CHEBI:15377"/>
        <dbReference type="ChEBI" id="CHEBI:28938"/>
        <dbReference type="ChEBI" id="CHEBI:29985"/>
        <dbReference type="ChEBI" id="CHEBI:58359"/>
        <dbReference type="EC" id="3.5.1.2"/>
    </reaction>
</comment>
<dbReference type="PANTHER" id="PTHR42701">
    <property type="entry name" value="IMIDAZOLE GLYCEROL PHOSPHATE SYNTHASE SUBUNIT HISH"/>
    <property type="match status" value="1"/>
</dbReference>
<dbReference type="GO" id="GO:0004359">
    <property type="term" value="F:glutaminase activity"/>
    <property type="evidence" value="ECO:0007669"/>
    <property type="project" value="UniProtKB-EC"/>
</dbReference>
<evidence type="ECO:0000256" key="2">
    <source>
        <dbReference type="ARBA" id="ARBA00011152"/>
    </source>
</evidence>
<dbReference type="UniPathway" id="UPA00031">
    <property type="reaction ID" value="UER00010"/>
</dbReference>
<gene>
    <name evidence="11" type="ORF">UFOPK1835_00339</name>
</gene>
<organism evidence="11">
    <name type="scientific">freshwater metagenome</name>
    <dbReference type="NCBI Taxonomy" id="449393"/>
    <lineage>
        <taxon>unclassified sequences</taxon>
        <taxon>metagenomes</taxon>
        <taxon>ecological metagenomes</taxon>
    </lineage>
</organism>
<keyword evidence="4" id="KW-0378">Hydrolase</keyword>
<keyword evidence="7" id="KW-0456">Lyase</keyword>
<evidence type="ECO:0000256" key="4">
    <source>
        <dbReference type="ARBA" id="ARBA00022801"/>
    </source>
</evidence>
<keyword evidence="6" id="KW-0368">Histidine biosynthesis</keyword>
<name>A0A6J6GKJ2_9ZZZZ</name>
<protein>
    <submittedName>
        <fullName evidence="11">Unannotated protein</fullName>
    </submittedName>
</protein>
<dbReference type="CDD" id="cd01748">
    <property type="entry name" value="GATase1_IGP_Synthase"/>
    <property type="match status" value="1"/>
</dbReference>
<dbReference type="HAMAP" id="MF_00278">
    <property type="entry name" value="HisH"/>
    <property type="match status" value="1"/>
</dbReference>
<comment type="catalytic activity">
    <reaction evidence="8">
        <text>5-[(5-phospho-1-deoxy-D-ribulos-1-ylimino)methylamino]-1-(5-phospho-beta-D-ribosyl)imidazole-4-carboxamide + L-glutamine = D-erythro-1-(imidazol-4-yl)glycerol 3-phosphate + 5-amino-1-(5-phospho-beta-D-ribosyl)imidazole-4-carboxamide + L-glutamate + H(+)</text>
        <dbReference type="Rhea" id="RHEA:24793"/>
        <dbReference type="ChEBI" id="CHEBI:15378"/>
        <dbReference type="ChEBI" id="CHEBI:29985"/>
        <dbReference type="ChEBI" id="CHEBI:58278"/>
        <dbReference type="ChEBI" id="CHEBI:58359"/>
        <dbReference type="ChEBI" id="CHEBI:58475"/>
        <dbReference type="ChEBI" id="CHEBI:58525"/>
        <dbReference type="EC" id="4.3.2.10"/>
    </reaction>
</comment>
<evidence type="ECO:0000256" key="1">
    <source>
        <dbReference type="ARBA" id="ARBA00005091"/>
    </source>
</evidence>